<sequence length="149" mass="17041">MDIIDIFNGLTEEQRKRMIGCILRDIRSKKGISQTHVANTLGYKSTNFIYMVEKGKALIPAQAIDKFIHAYKIQNPLFRVIIFKSLYPDIWINVQHILSAALYTDDVKTLEEGSIKLFFKICRNIPELHDITDGLDGLSGLAGLYEDMY</sequence>
<dbReference type="GO" id="GO:0003677">
    <property type="term" value="F:DNA binding"/>
    <property type="evidence" value="ECO:0007669"/>
    <property type="project" value="UniProtKB-KW"/>
</dbReference>
<evidence type="ECO:0000313" key="1">
    <source>
        <dbReference type="EMBL" id="VFQ43841.1"/>
    </source>
</evidence>
<dbReference type="SUPFAM" id="SSF47413">
    <property type="entry name" value="lambda repressor-like DNA-binding domains"/>
    <property type="match status" value="1"/>
</dbReference>
<dbReference type="CDD" id="cd00093">
    <property type="entry name" value="HTH_XRE"/>
    <property type="match status" value="1"/>
</dbReference>
<dbReference type="RefSeq" id="WP_180138316.1">
    <property type="nucleotide sequence ID" value="NZ_CAADHO010000002.1"/>
</dbReference>
<accession>A0A4U8YJM0</accession>
<dbReference type="Gene3D" id="1.10.260.40">
    <property type="entry name" value="lambda repressor-like DNA-binding domains"/>
    <property type="match status" value="1"/>
</dbReference>
<protein>
    <submittedName>
        <fullName evidence="1">Lambda repressor-like dna-binding domain</fullName>
    </submittedName>
</protein>
<dbReference type="EMBL" id="CAADHO010000002">
    <property type="protein sequence ID" value="VFQ43841.1"/>
    <property type="molecule type" value="Genomic_DNA"/>
</dbReference>
<name>A0A4U8YJM0_9BACT</name>
<dbReference type="Proteomes" id="UP000507962">
    <property type="component" value="Unassembled WGS sequence"/>
</dbReference>
<proteinExistence type="predicted"/>
<evidence type="ECO:0000313" key="2">
    <source>
        <dbReference type="Proteomes" id="UP000507962"/>
    </source>
</evidence>
<keyword evidence="2" id="KW-1185">Reference proteome</keyword>
<keyword evidence="1" id="KW-0238">DNA-binding</keyword>
<gene>
    <name evidence="1" type="ORF">MSL71_14820</name>
</gene>
<reference evidence="1 2" key="1">
    <citation type="submission" date="2019-03" db="EMBL/GenBank/DDBJ databases">
        <authorList>
            <person name="Nijsse B."/>
        </authorList>
    </citation>
    <scope>NUCLEOTIDE SEQUENCE [LARGE SCALE GENOMIC DNA]</scope>
    <source>
        <strain evidence="1">Desulfoluna butyratoxydans MSL71</strain>
    </source>
</reference>
<dbReference type="InterPro" id="IPR010982">
    <property type="entry name" value="Lambda_DNA-bd_dom_sf"/>
</dbReference>
<dbReference type="AlphaFoldDB" id="A0A4U8YJM0"/>
<organism evidence="1 2">
    <name type="scientific">Desulfoluna butyratoxydans</name>
    <dbReference type="NCBI Taxonomy" id="231438"/>
    <lineage>
        <taxon>Bacteria</taxon>
        <taxon>Pseudomonadati</taxon>
        <taxon>Thermodesulfobacteriota</taxon>
        <taxon>Desulfobacteria</taxon>
        <taxon>Desulfobacterales</taxon>
        <taxon>Desulfolunaceae</taxon>
        <taxon>Desulfoluna</taxon>
    </lineage>
</organism>
<dbReference type="InterPro" id="IPR001387">
    <property type="entry name" value="Cro/C1-type_HTH"/>
</dbReference>